<dbReference type="PANTHER" id="PTHR33993:SF5">
    <property type="entry name" value="GLYOXALASE"/>
    <property type="match status" value="1"/>
</dbReference>
<organism evidence="2 3">
    <name type="scientific">Ancylomarina subtilis</name>
    <dbReference type="NCBI Taxonomy" id="1639035"/>
    <lineage>
        <taxon>Bacteria</taxon>
        <taxon>Pseudomonadati</taxon>
        <taxon>Bacteroidota</taxon>
        <taxon>Bacteroidia</taxon>
        <taxon>Marinilabiliales</taxon>
        <taxon>Marinifilaceae</taxon>
        <taxon>Ancylomarina</taxon>
    </lineage>
</organism>
<evidence type="ECO:0000313" key="3">
    <source>
        <dbReference type="Proteomes" id="UP000293562"/>
    </source>
</evidence>
<dbReference type="PROSITE" id="PS51819">
    <property type="entry name" value="VOC"/>
    <property type="match status" value="1"/>
</dbReference>
<sequence length="172" mass="20368">MNKNKKKWISPFPDKQICEDCLIFFIFSLKSNTNYMKRVTGIGGIFFKCQNPKSMKDWYTKHLGFNTDDYGTSFEWRQADDANKKGFSVWSPFDANTKYFEPSDKEFMVNYRVENLEWLLEELQKEGVEVLDEIECLEYGKFAHIIDPEGNKIQLWEADDEEYDTMAEGRTK</sequence>
<dbReference type="EMBL" id="SHKN01000001">
    <property type="protein sequence ID" value="RZT96169.1"/>
    <property type="molecule type" value="Genomic_DNA"/>
</dbReference>
<comment type="caution">
    <text evidence="2">The sequence shown here is derived from an EMBL/GenBank/DDBJ whole genome shotgun (WGS) entry which is preliminary data.</text>
</comment>
<dbReference type="Gene3D" id="3.10.180.10">
    <property type="entry name" value="2,3-Dihydroxybiphenyl 1,2-Dioxygenase, domain 1"/>
    <property type="match status" value="1"/>
</dbReference>
<dbReference type="InterPro" id="IPR052164">
    <property type="entry name" value="Anthracycline_SecMetBiosynth"/>
</dbReference>
<dbReference type="InterPro" id="IPR004360">
    <property type="entry name" value="Glyas_Fos-R_dOase_dom"/>
</dbReference>
<dbReference type="AlphaFoldDB" id="A0A4Q7VJ56"/>
<dbReference type="GO" id="GO:0016829">
    <property type="term" value="F:lyase activity"/>
    <property type="evidence" value="ECO:0007669"/>
    <property type="project" value="UniProtKB-KW"/>
</dbReference>
<protein>
    <submittedName>
        <fullName evidence="2">Putative enzyme related to lactoylglutathione lyase</fullName>
    </submittedName>
</protein>
<gene>
    <name evidence="2" type="ORF">EV201_0803</name>
</gene>
<dbReference type="Proteomes" id="UP000293562">
    <property type="component" value="Unassembled WGS sequence"/>
</dbReference>
<dbReference type="InterPro" id="IPR037523">
    <property type="entry name" value="VOC_core"/>
</dbReference>
<reference evidence="2 3" key="1">
    <citation type="submission" date="2019-02" db="EMBL/GenBank/DDBJ databases">
        <title>Genomic Encyclopedia of Type Strains, Phase IV (KMG-IV): sequencing the most valuable type-strain genomes for metagenomic binning, comparative biology and taxonomic classification.</title>
        <authorList>
            <person name="Goeker M."/>
        </authorList>
    </citation>
    <scope>NUCLEOTIDE SEQUENCE [LARGE SCALE GENOMIC DNA]</scope>
    <source>
        <strain evidence="2 3">DSM 28825</strain>
    </source>
</reference>
<evidence type="ECO:0000313" key="2">
    <source>
        <dbReference type="EMBL" id="RZT96169.1"/>
    </source>
</evidence>
<dbReference type="SUPFAM" id="SSF54593">
    <property type="entry name" value="Glyoxalase/Bleomycin resistance protein/Dihydroxybiphenyl dioxygenase"/>
    <property type="match status" value="1"/>
</dbReference>
<keyword evidence="3" id="KW-1185">Reference proteome</keyword>
<dbReference type="Pfam" id="PF00903">
    <property type="entry name" value="Glyoxalase"/>
    <property type="match status" value="1"/>
</dbReference>
<evidence type="ECO:0000259" key="1">
    <source>
        <dbReference type="PROSITE" id="PS51819"/>
    </source>
</evidence>
<dbReference type="InterPro" id="IPR029068">
    <property type="entry name" value="Glyas_Bleomycin-R_OHBP_Dase"/>
</dbReference>
<proteinExistence type="predicted"/>
<dbReference type="PANTHER" id="PTHR33993">
    <property type="entry name" value="GLYOXALASE-RELATED"/>
    <property type="match status" value="1"/>
</dbReference>
<feature type="domain" description="VOC" evidence="1">
    <location>
        <begin position="41"/>
        <end position="158"/>
    </location>
</feature>
<accession>A0A4Q7VJ56</accession>
<name>A0A4Q7VJ56_9BACT</name>
<keyword evidence="2" id="KW-0456">Lyase</keyword>